<sequence>MIETGEVHLADVNEERRRLVLVVSTSSFHQRSNRVLVAPQIMGAPEDVALPWRVQVDTTVFAIDRMRTVPIERLLERVDRAPSTTCAAIRRAVRFIA</sequence>
<comment type="similarity">
    <text evidence="1">Belongs to the PemK/MazF family.</text>
</comment>
<proteinExistence type="inferred from homology"/>
<dbReference type="HOGENOM" id="CLU_2341555_0_0_11"/>
<dbReference type="RefSeq" id="WP_012223594.1">
    <property type="nucleotide sequence ID" value="NZ_HG422565.1"/>
</dbReference>
<organism evidence="3 4">
    <name type="scientific">Candidatus Neomicrothrix parvicella RN1</name>
    <dbReference type="NCBI Taxonomy" id="1229780"/>
    <lineage>
        <taxon>Bacteria</taxon>
        <taxon>Bacillati</taxon>
        <taxon>Actinomycetota</taxon>
        <taxon>Acidimicrobiia</taxon>
        <taxon>Acidimicrobiales</taxon>
        <taxon>Microthrixaceae</taxon>
        <taxon>Candidatus Neomicrothrix</taxon>
    </lineage>
</organism>
<dbReference type="Proteomes" id="UP000018291">
    <property type="component" value="Unassembled WGS sequence"/>
</dbReference>
<evidence type="ECO:0000313" key="3">
    <source>
        <dbReference type="EMBL" id="CCM62324.1"/>
    </source>
</evidence>
<evidence type="ECO:0008006" key="5">
    <source>
        <dbReference type="Google" id="ProtNLM"/>
    </source>
</evidence>
<evidence type="ECO:0000313" key="4">
    <source>
        <dbReference type="Proteomes" id="UP000018291"/>
    </source>
</evidence>
<reference evidence="3 4" key="1">
    <citation type="journal article" date="2013" name="ISME J.">
        <title>Metabolic model for the filamentous 'Candidatus Microthrix parvicella' based on genomic and metagenomic analyses.</title>
        <authorList>
            <person name="Jon McIlroy S."/>
            <person name="Kristiansen R."/>
            <person name="Albertsen M."/>
            <person name="Michael Karst S."/>
            <person name="Rossetti S."/>
            <person name="Lund Nielsen J."/>
            <person name="Tandoi V."/>
            <person name="James Seviour R."/>
            <person name="Nielsen P.H."/>
        </authorList>
    </citation>
    <scope>NUCLEOTIDE SEQUENCE [LARGE SCALE GENOMIC DNA]</scope>
    <source>
        <strain evidence="3 4">RN1</strain>
    </source>
</reference>
<dbReference type="AlphaFoldDB" id="R4YW59"/>
<dbReference type="STRING" id="1229780.BN381_100211"/>
<dbReference type="Pfam" id="PF02452">
    <property type="entry name" value="PemK_toxin"/>
    <property type="match status" value="1"/>
</dbReference>
<dbReference type="EMBL" id="CANL01000002">
    <property type="protein sequence ID" value="CCM62324.1"/>
    <property type="molecule type" value="Genomic_DNA"/>
</dbReference>
<comment type="caution">
    <text evidence="3">The sequence shown here is derived from an EMBL/GenBank/DDBJ whole genome shotgun (WGS) entry which is preliminary data.</text>
</comment>
<keyword evidence="2" id="KW-1277">Toxin-antitoxin system</keyword>
<dbReference type="SUPFAM" id="SSF50118">
    <property type="entry name" value="Cell growth inhibitor/plasmid maintenance toxic component"/>
    <property type="match status" value="1"/>
</dbReference>
<accession>R4YW59</accession>
<evidence type="ECO:0000256" key="2">
    <source>
        <dbReference type="ARBA" id="ARBA00022649"/>
    </source>
</evidence>
<keyword evidence="4" id="KW-1185">Reference proteome</keyword>
<protein>
    <recommendedName>
        <fullName evidence="5">Type II toxin-antitoxin system PemK/MazF family toxin</fullName>
    </recommendedName>
</protein>
<dbReference type="Gene3D" id="2.30.30.110">
    <property type="match status" value="1"/>
</dbReference>
<evidence type="ECO:0000256" key="1">
    <source>
        <dbReference type="ARBA" id="ARBA00007521"/>
    </source>
</evidence>
<dbReference type="InterPro" id="IPR011067">
    <property type="entry name" value="Plasmid_toxin/cell-grow_inhib"/>
</dbReference>
<name>R4YW59_9ACTN</name>
<dbReference type="GO" id="GO:0003677">
    <property type="term" value="F:DNA binding"/>
    <property type="evidence" value="ECO:0007669"/>
    <property type="project" value="InterPro"/>
</dbReference>
<dbReference type="InterPro" id="IPR003477">
    <property type="entry name" value="PemK-like"/>
</dbReference>
<gene>
    <name evidence="3" type="ORF">BN381_100211</name>
</gene>